<proteinExistence type="predicted"/>
<dbReference type="Pfam" id="PF18276">
    <property type="entry name" value="TcA_TcB_BD"/>
    <property type="match status" value="1"/>
</dbReference>
<dbReference type="InterPro" id="IPR041079">
    <property type="entry name" value="Neuraminidase-like"/>
</dbReference>
<organism evidence="7 8">
    <name type="scientific">Pseudomonas urmiensis</name>
    <dbReference type="NCBI Taxonomy" id="2745493"/>
    <lineage>
        <taxon>Bacteria</taxon>
        <taxon>Pseudomonadati</taxon>
        <taxon>Pseudomonadota</taxon>
        <taxon>Gammaproteobacteria</taxon>
        <taxon>Pseudomonadales</taxon>
        <taxon>Pseudomonadaceae</taxon>
        <taxon>Pseudomonas</taxon>
    </lineage>
</organism>
<comment type="caution">
    <text evidence="7">The sequence shown here is derived from an EMBL/GenBank/DDBJ whole genome shotgun (WGS) entry which is preliminary data.</text>
</comment>
<dbReference type="InterPro" id="IPR046839">
    <property type="entry name" value="ABC_toxin_N"/>
</dbReference>
<dbReference type="Proteomes" id="UP001621534">
    <property type="component" value="Unassembled WGS sequence"/>
</dbReference>
<evidence type="ECO:0000259" key="4">
    <source>
        <dbReference type="Pfam" id="PF18276"/>
    </source>
</evidence>
<feature type="domain" description="Neuraminidase-like" evidence="5">
    <location>
        <begin position="955"/>
        <end position="1123"/>
    </location>
</feature>
<evidence type="ECO:0000256" key="2">
    <source>
        <dbReference type="SAM" id="Coils"/>
    </source>
</evidence>
<feature type="domain" description="Tc toxin complex TcA C-terminal TcB-binding" evidence="4">
    <location>
        <begin position="2144"/>
        <end position="2422"/>
    </location>
</feature>
<dbReference type="RefSeq" id="WP_405130311.1">
    <property type="nucleotide sequence ID" value="NZ_JAHWXS010000037.1"/>
</dbReference>
<dbReference type="InterPro" id="IPR018003">
    <property type="entry name" value="Insecticidal_toxin/plasmid_vir"/>
</dbReference>
<name>A0ABW8P3G5_9PSED</name>
<keyword evidence="8" id="KW-1185">Reference proteome</keyword>
<sequence>MNELTSPAAGTTPAERNDAATYMRLFPDDQTRCAPGALMANNSRLAYLVHLKELIQAFEVRAKISAPITLLKRRPDLLALTLDDKNSRKILPKVRLALGLLESRAKEALTAKQTLQPMVAKGLYNANVPYHAAWESIKATLATKNMPLWDVLSSAHATYPSFTFDNLTQAAQRSATSLSNGFAPQLQAVLLSENGQDSLALTSVDTTRKMAKALGLTRRELRQLLAVNAVGEGKTAVNRSAHVSSAAVPSSAVHGAAFINNGATPLSLTEPQPAQPSAKKTVVITGLTNAHLDRMQRILRVQRALGLNAAECDSLVMAALRAEGQQTDYHLTGNTLRALGMFRHLQQKYRVTPWQYAAFLDAISPYATDRQVSFYDQLFAPANGDDANPAAPVLCLDDSEFDPLATSASDGLTIKQLCLALNVDNAFLRVILGWVTSAQGLAKPTRSLAVVSACYRIVALARLFGTSTQQGLCLLELLMEEQPVYRQQLAGKPSLLGEAGKADIVDVIAGVAHAMEWVQQQGLDTQRLARVLSQQAPYTSRAWETVFKPGLAQSPDALHLALRTALGLNADNLVEPLLRWAKVDAKAFADRIEAIAQQSAQGATPLSCFTASDYLQWSTLQRLSDLVKLFKLSATMLQQVSLNPGWFTLEGKKKNTWRPLDLTTVYQLSRYKALLARLAQGHGEPDVLHYLAEFDTQTNGPLQGSRVDKAWSELERLLDQPSGALSALAGIAPPSTLGELDRLLRLLEQANKHRLAVDTLLELGALPKAKEYGAFEQAAVALRKGCSNKQRKALDAQLSLAWRDALMQWMIVNWAPKEAARGWISSPQTLADYLLIDLQVSHEPLTTGTLSATASLQRYLHQIHSNLENGYRNTEISEEERDEWETFSSSYERWKLRKDAHNEPQNFIDPTRRQRKTTAFKNLETALAQGKCTADDVQIAMLGYLSSFETVSNIQTISAYADGTSPLTDTYHFIGKTNVEPTEYYWRTLDMKQLDKQRAPSMLAWSEWEKITLTVSGEMVVTPLPKTLVYVKGQGTAEEEAAKKEQFLVDNATEQSLLANDSREHIDLVRPVVIAGRRYAVWVERDTTAIIGEDSKPSPYYALRVCFSYQQTDGMWTPANELICLDGHDDQGAFTPIAKNDTQANGTSSSNNYLKTKDFKPGLMVMVNIEGDRLDDPWLTVLLFDASPSAKKDATSFIVMKDLLLLENRSLDIGNEEKTIQSKLATNWLKLFDDPRTVQHPYKGPSIDLEPKANTKKQHTWSRTTPESKLGNKYGIQPIGKIDFTAQISTDQKQIKIWADPQNIWLPRTLFALKPFIVNEKGYGNIATIAIEVRETNNNEDYELFVSATHISKDAHKLKRQYLELPPSNPLIRKDEMEFKEHFTQQKFSTTIKKNQFEKLKKSNEIYCPTYNSYLKNRSEWPTAQLTSIPTQRPSQVKTRLTITPHNASHPTWTLPNKDSQQLETPVLSQLKTLASANLPLFNALKKALLKTRYTTLSEYNSQLGITEGTNDQSRLAYGEAITMARTSNNSKAADAITAFIDKEAEEIKLADSTLPDDLLKAAVRLRHYHPESCLRILLYLDPEHTLVFEDVLLKDDLSQVLCQYPFNRDITEYTVKLEAFDEAIDDEPLASVEEVYTLVSKQDDAVPSVFIRRNDQQALYLDLAEANEKADTKDKLSVQSLRLNTLFGKQLVALASQSVEQALSWKAQHLPEPPLEPGSSGTTVDFRSANGLYFWELFFHVPFLLAWLQRQNREYSQAWRCCTRYLFDPYRTWVPEGDRPPKYWLTQALLDDVGYAVAAQSNDPDLLAYAEPERYQKALHLFVVGNWQRQGDDQYRLLTLDSLVEAALCYDKALRLIGVLPENLSSAPAQPPSLDDARSSAFTPPLNNKLVELRNLLRNRLFNLRHGLTLDGKPASIMLDPDVIDRLALGHGSADQDQSSKASKARVVPPLRYAEVRKCAGEAVQQLIGMGQTLLGYYQTEATQQLELLSKRNLIKLLDFPYQLQEQALELAQRERETVLTAKEMAHHRLHHYQQLKDDVRLDNLSLAGIGLGTASYATRIAAIPLYAVAAKAAVVPTIFGMACGGQSPNECFESVANAIEAAAETIETTSNSMFQLADYFLRQAQWNYEIEQAGHELNILDKQLRERDVHIKAARIALQETNATRQAHQAEYEVMTSVFPNRTTYLWLIERLSEIYNSAYDATLSLCLMAEACLQYELADFKTTWIKPGAWLDNWRGMLAGEALIRDLMLMDVAAVRDNHRPLIVHANVSLRKIKGWSQDQLKEHIEKGTIYFELAPHHFDAHFPGHYLRRIEDLDVEFIKYNRMASGLHTVSAMLRQTSSTVLLEPNVEAMALLYAGKREGHDAIKTNLRVDQYMAISAASRPPLPYDVLPAMTDKSRYNVFEGTGLISSYTLTFPTDAACHPGLYNDKGTFIVEDITVKLIISAYQGEVAFCDAVKRELNEFNKTEAARKTADKLAKARKAEQDANASSAQAQIDASADVLKAPEAAAELSKATAAATEAQTAADKAKAAREQAERAITVEGLDNAVAEAEHAAQEAKDAADKAAAARKAAEDLATQRRTNALAKARKAEQDANASSAQAQTDASADVLKAPEAAAELSKATAALTEAQTAAKKAKAAREKAEQATTLEDINNAVAEAERAAQEAKDAADKAAAARKAAEDLATQRRTNALAKARKAEQDANASSAQAQIDASADVLKAPEAAAELSKATAAATEAQTAADKAKAAREQAERAITVEGLDNAVAEAEHAAHEAKDAADKAAAARKAAEDLATQRRTNALAKARKAEQDANASSAQAQTDASADVLKAPEAAAELSKATAALTEAQTAAKKAKAAREKAEQATTLEDINNAVAEAERAAQEAKDAADKVAAARIAAEDINTTKRVLAEALAHRDSSNIQIKFRNGESTFGHLNTVNETSITFYEYGSKKDRTLELKDIKDIKKINI</sequence>
<dbReference type="EMBL" id="JAHWXS010000037">
    <property type="protein sequence ID" value="MFK5736773.1"/>
    <property type="molecule type" value="Genomic_DNA"/>
</dbReference>
<dbReference type="Pfam" id="PF18413">
    <property type="entry name" value="Neuraminidase"/>
    <property type="match status" value="1"/>
</dbReference>
<evidence type="ECO:0000313" key="7">
    <source>
        <dbReference type="EMBL" id="MFK5736773.1"/>
    </source>
</evidence>
<evidence type="ECO:0000259" key="5">
    <source>
        <dbReference type="Pfam" id="PF18413"/>
    </source>
</evidence>
<feature type="coiled-coil region" evidence="2">
    <location>
        <begin position="2838"/>
        <end position="2898"/>
    </location>
</feature>
<feature type="region of interest" description="Disordered" evidence="3">
    <location>
        <begin position="2802"/>
        <end position="2826"/>
    </location>
</feature>
<feature type="coiled-coil region" evidence="2">
    <location>
        <begin position="2622"/>
        <end position="2689"/>
    </location>
</feature>
<dbReference type="PANTHER" id="PTHR34491:SF74">
    <property type="entry name" value="DUF4456 DOMAIN-CONTAINING PROTEIN"/>
    <property type="match status" value="1"/>
</dbReference>
<feature type="coiled-coil region" evidence="2">
    <location>
        <begin position="2737"/>
        <end position="2797"/>
    </location>
</feature>
<feature type="domain" description="ABC toxin N-terminal" evidence="6">
    <location>
        <begin position="799"/>
        <end position="924"/>
    </location>
</feature>
<reference evidence="7 8" key="1">
    <citation type="journal article" date="2012" name="Plant Soil">
        <title>Screening of plant growth-promoting traits in arsenic-resistant bacteria isolated from the rhizosphere of soybean plants from Argentinean agricultural soil.</title>
        <authorList>
            <person name="Wevar Oller A.L."/>
            <person name="Talano M.A."/>
            <person name="Agostini E."/>
        </authorList>
    </citation>
    <scope>NUCLEOTIDE SEQUENCE [LARGE SCALE GENOMIC DNA]</scope>
    <source>
        <strain evidence="7 8">AW4</strain>
    </source>
</reference>
<evidence type="ECO:0000259" key="6">
    <source>
        <dbReference type="Pfam" id="PF20220"/>
    </source>
</evidence>
<protein>
    <recommendedName>
        <fullName evidence="9">Insecticidal toxin complex protein</fullName>
    </recommendedName>
</protein>
<dbReference type="InterPro" id="IPR040840">
    <property type="entry name" value="TcA_TcB_BD"/>
</dbReference>
<dbReference type="PANTHER" id="PTHR34491">
    <property type="entry name" value="A-TYPE INCLUSION PROTEIN, PUTATIVE-RELATED"/>
    <property type="match status" value="1"/>
</dbReference>
<feature type="region of interest" description="Disordered" evidence="3">
    <location>
        <begin position="1242"/>
        <end position="1267"/>
    </location>
</feature>
<feature type="compositionally biased region" description="Low complexity" evidence="3">
    <location>
        <begin position="2596"/>
        <end position="2610"/>
    </location>
</feature>
<evidence type="ECO:0008006" key="9">
    <source>
        <dbReference type="Google" id="ProtNLM"/>
    </source>
</evidence>
<evidence type="ECO:0000256" key="1">
    <source>
        <dbReference type="ARBA" id="ARBA00023026"/>
    </source>
</evidence>
<dbReference type="Pfam" id="PF03538">
    <property type="entry name" value="VRP1"/>
    <property type="match status" value="1"/>
</dbReference>
<accession>A0ABW8P3G5</accession>
<gene>
    <name evidence="7" type="ORF">KW869_24835</name>
</gene>
<keyword evidence="1" id="KW-0843">Virulence</keyword>
<feature type="compositionally biased region" description="Low complexity" evidence="3">
    <location>
        <begin position="2812"/>
        <end position="2826"/>
    </location>
</feature>
<dbReference type="Pfam" id="PF20220">
    <property type="entry name" value="ABC_toxin_N"/>
    <property type="match status" value="1"/>
</dbReference>
<feature type="coiled-coil region" evidence="2">
    <location>
        <begin position="2521"/>
        <end position="2581"/>
    </location>
</feature>
<evidence type="ECO:0000313" key="8">
    <source>
        <dbReference type="Proteomes" id="UP001621534"/>
    </source>
</evidence>
<evidence type="ECO:0000256" key="3">
    <source>
        <dbReference type="SAM" id="MobiDB-lite"/>
    </source>
</evidence>
<keyword evidence="2" id="KW-0175">Coiled coil</keyword>
<feature type="region of interest" description="Disordered" evidence="3">
    <location>
        <begin position="2586"/>
        <end position="2610"/>
    </location>
</feature>